<dbReference type="RefSeq" id="WP_125003727.1">
    <property type="nucleotide sequence ID" value="NZ_BHYK01000021.1"/>
</dbReference>
<accession>A0A401UQ94</accession>
<dbReference type="AlphaFoldDB" id="A0A401UQ94"/>
<name>A0A401UQ94_9CLOT</name>
<sequence>MLEARISYLKGRTHTVEANDIEMLKSKCQPFINNIEVYNIDVVKLEHVGSLKNELGLDLL</sequence>
<keyword evidence="2" id="KW-1185">Reference proteome</keyword>
<evidence type="ECO:0000313" key="1">
    <source>
        <dbReference type="EMBL" id="GCD11690.1"/>
    </source>
</evidence>
<gene>
    <name evidence="1" type="ORF">Ctaglu_33130</name>
</gene>
<reference evidence="1 2" key="1">
    <citation type="submission" date="2018-11" db="EMBL/GenBank/DDBJ databases">
        <title>Genome sequencing and assembly of Clostridium tagluense strain A121.</title>
        <authorList>
            <person name="Murakami T."/>
            <person name="Segawa T."/>
            <person name="Shcherbakova V.A."/>
            <person name="Mori H."/>
            <person name="Yoshimura Y."/>
        </authorList>
    </citation>
    <scope>NUCLEOTIDE SEQUENCE [LARGE SCALE GENOMIC DNA]</scope>
    <source>
        <strain evidence="1 2">A121</strain>
    </source>
</reference>
<proteinExistence type="predicted"/>
<protein>
    <submittedName>
        <fullName evidence="1">Uncharacterized protein</fullName>
    </submittedName>
</protein>
<organism evidence="1 2">
    <name type="scientific">Clostridium tagluense</name>
    <dbReference type="NCBI Taxonomy" id="360422"/>
    <lineage>
        <taxon>Bacteria</taxon>
        <taxon>Bacillati</taxon>
        <taxon>Bacillota</taxon>
        <taxon>Clostridia</taxon>
        <taxon>Eubacteriales</taxon>
        <taxon>Clostridiaceae</taxon>
        <taxon>Clostridium</taxon>
    </lineage>
</organism>
<comment type="caution">
    <text evidence="1">The sequence shown here is derived from an EMBL/GenBank/DDBJ whole genome shotgun (WGS) entry which is preliminary data.</text>
</comment>
<dbReference type="EMBL" id="BHYK01000021">
    <property type="protein sequence ID" value="GCD11690.1"/>
    <property type="molecule type" value="Genomic_DNA"/>
</dbReference>
<dbReference type="Proteomes" id="UP000287872">
    <property type="component" value="Unassembled WGS sequence"/>
</dbReference>
<evidence type="ECO:0000313" key="2">
    <source>
        <dbReference type="Proteomes" id="UP000287872"/>
    </source>
</evidence>